<dbReference type="GO" id="GO:0000287">
    <property type="term" value="F:magnesium ion binding"/>
    <property type="evidence" value="ECO:0007669"/>
    <property type="project" value="InterPro"/>
</dbReference>
<evidence type="ECO:0000313" key="4">
    <source>
        <dbReference type="EMBL" id="SOD54921.1"/>
    </source>
</evidence>
<gene>
    <name evidence="4" type="ORF">SAMN06296416_105194</name>
</gene>
<dbReference type="InterPro" id="IPR037143">
    <property type="entry name" value="4-PPantetheinyl_Trfase_dom_sf"/>
</dbReference>
<dbReference type="GO" id="GO:0019878">
    <property type="term" value="P:lysine biosynthetic process via aminoadipic acid"/>
    <property type="evidence" value="ECO:0007669"/>
    <property type="project" value="TreeGrafter"/>
</dbReference>
<dbReference type="PANTHER" id="PTHR12215:SF10">
    <property type="entry name" value="L-AMINOADIPATE-SEMIALDEHYDE DEHYDROGENASE-PHOSPHOPANTETHEINYL TRANSFERASE"/>
    <property type="match status" value="1"/>
</dbReference>
<dbReference type="Pfam" id="PF01648">
    <property type="entry name" value="ACPS"/>
    <property type="match status" value="1"/>
</dbReference>
<dbReference type="RefSeq" id="WP_162125943.1">
    <property type="nucleotide sequence ID" value="NZ_OCND01000005.1"/>
</dbReference>
<accession>A0A286D8C8</accession>
<dbReference type="InterPro" id="IPR008278">
    <property type="entry name" value="4-PPantetheinyl_Trfase_dom"/>
</dbReference>
<evidence type="ECO:0000313" key="5">
    <source>
        <dbReference type="Proteomes" id="UP000219374"/>
    </source>
</evidence>
<dbReference type="Gene3D" id="3.90.470.20">
    <property type="entry name" value="4'-phosphopantetheinyl transferase domain"/>
    <property type="match status" value="2"/>
</dbReference>
<organism evidence="4 5">
    <name type="scientific">Pseudoxanthomonas wuyuanensis</name>
    <dbReference type="NCBI Taxonomy" id="1073196"/>
    <lineage>
        <taxon>Bacteria</taxon>
        <taxon>Pseudomonadati</taxon>
        <taxon>Pseudomonadota</taxon>
        <taxon>Gammaproteobacteria</taxon>
        <taxon>Lysobacterales</taxon>
        <taxon>Lysobacteraceae</taxon>
        <taxon>Pseudoxanthomonas</taxon>
    </lineage>
</organism>
<keyword evidence="2 4" id="KW-0808">Transferase</keyword>
<dbReference type="EMBL" id="OCND01000005">
    <property type="protein sequence ID" value="SOD54921.1"/>
    <property type="molecule type" value="Genomic_DNA"/>
</dbReference>
<dbReference type="PANTHER" id="PTHR12215">
    <property type="entry name" value="PHOSPHOPANTETHEINE TRANSFERASE"/>
    <property type="match status" value="1"/>
</dbReference>
<keyword evidence="5" id="KW-1185">Reference proteome</keyword>
<proteinExistence type="inferred from homology"/>
<comment type="similarity">
    <text evidence="1">Belongs to the P-Pant transferase superfamily. Gsp/Sfp/HetI/AcpT family.</text>
</comment>
<evidence type="ECO:0000256" key="2">
    <source>
        <dbReference type="ARBA" id="ARBA00022679"/>
    </source>
</evidence>
<dbReference type="Proteomes" id="UP000219374">
    <property type="component" value="Unassembled WGS sequence"/>
</dbReference>
<dbReference type="GO" id="GO:0005829">
    <property type="term" value="C:cytosol"/>
    <property type="evidence" value="ECO:0007669"/>
    <property type="project" value="TreeGrafter"/>
</dbReference>
<protein>
    <submittedName>
        <fullName evidence="4">4'-phosphopantetheinyl transferase</fullName>
    </submittedName>
</protein>
<sequence length="198" mass="22533">MAETDTLPPHWKLGPAEVWLYPHRLRERGEPTARLALAQALGQRPDALPITRDERGRPHLLAPFHSHDVGWSHSGDALLVALGQSVQIGVDLEKMRPRPRAMILAERFFHPEELRWLQTLPEQAREPAFVRLWCAKEAVLKAHGHGLSFGLDRLCFVEQDGALHLSHCDRRLGPASDWTLHEWSPLEDYRAALAWRPG</sequence>
<dbReference type="SUPFAM" id="SSF56214">
    <property type="entry name" value="4'-phosphopantetheinyl transferase"/>
    <property type="match status" value="2"/>
</dbReference>
<dbReference type="GO" id="GO:0008897">
    <property type="term" value="F:holo-[acyl-carrier-protein] synthase activity"/>
    <property type="evidence" value="ECO:0007669"/>
    <property type="project" value="InterPro"/>
</dbReference>
<evidence type="ECO:0000259" key="3">
    <source>
        <dbReference type="Pfam" id="PF01648"/>
    </source>
</evidence>
<dbReference type="AlphaFoldDB" id="A0A286D8C8"/>
<feature type="domain" description="4'-phosphopantetheinyl transferase" evidence="3">
    <location>
        <begin position="87"/>
        <end position="194"/>
    </location>
</feature>
<dbReference type="InterPro" id="IPR050559">
    <property type="entry name" value="P-Pant_transferase_sf"/>
</dbReference>
<evidence type="ECO:0000256" key="1">
    <source>
        <dbReference type="ARBA" id="ARBA00010990"/>
    </source>
</evidence>
<reference evidence="4 5" key="1">
    <citation type="submission" date="2017-09" db="EMBL/GenBank/DDBJ databases">
        <authorList>
            <person name="Ehlers B."/>
            <person name="Leendertz F.H."/>
        </authorList>
    </citation>
    <scope>NUCLEOTIDE SEQUENCE [LARGE SCALE GENOMIC DNA]</scope>
    <source>
        <strain evidence="4 5">CGMCC 1.10978</strain>
    </source>
</reference>
<name>A0A286D8C8_9GAMM</name>